<dbReference type="EMBL" id="JAESDN010000008">
    <property type="protein sequence ID" value="KAG7046462.1"/>
    <property type="molecule type" value="Genomic_DNA"/>
</dbReference>
<dbReference type="AlphaFoldDB" id="A0A9P7UC64"/>
<accession>A0A9P7UC64</accession>
<proteinExistence type="predicted"/>
<evidence type="ECO:0000313" key="2">
    <source>
        <dbReference type="Proteomes" id="UP000699042"/>
    </source>
</evidence>
<organism evidence="1 2">
    <name type="scientific">Colletotrichum scovillei</name>
    <dbReference type="NCBI Taxonomy" id="1209932"/>
    <lineage>
        <taxon>Eukaryota</taxon>
        <taxon>Fungi</taxon>
        <taxon>Dikarya</taxon>
        <taxon>Ascomycota</taxon>
        <taxon>Pezizomycotina</taxon>
        <taxon>Sordariomycetes</taxon>
        <taxon>Hypocreomycetidae</taxon>
        <taxon>Glomerellales</taxon>
        <taxon>Glomerellaceae</taxon>
        <taxon>Colletotrichum</taxon>
        <taxon>Colletotrichum acutatum species complex</taxon>
    </lineage>
</organism>
<comment type="caution">
    <text evidence="1">The sequence shown here is derived from an EMBL/GenBank/DDBJ whole genome shotgun (WGS) entry which is preliminary data.</text>
</comment>
<protein>
    <submittedName>
        <fullName evidence="1">Glycylpeptide N-tetradecanoyltransferase</fullName>
    </submittedName>
</protein>
<name>A0A9P7UC64_9PEZI</name>
<gene>
    <name evidence="1" type="ORF">JMJ77_014692</name>
</gene>
<dbReference type="Proteomes" id="UP000699042">
    <property type="component" value="Unassembled WGS sequence"/>
</dbReference>
<keyword evidence="2" id="KW-1185">Reference proteome</keyword>
<sequence>MRKVLRISIEPPNVPQQFDEVLGHIQGAVPASWLGRLAHPAIIKDKGAVLLATQMPKVPILTLPQVPATTEAHDPDNFLWSSAVNFVPHREWPTWTRLGHRREAR</sequence>
<reference evidence="1" key="1">
    <citation type="submission" date="2021-05" db="EMBL/GenBank/DDBJ databases">
        <title>Comparative genomics of three Colletotrichum scovillei strains and genetic complementation revealed genes involved fungal growth and virulence on chili pepper.</title>
        <authorList>
            <person name="Hsieh D.-K."/>
            <person name="Chuang S.-C."/>
            <person name="Chen C.-Y."/>
            <person name="Chao Y.-T."/>
            <person name="Lu M.-Y.J."/>
            <person name="Lee M.-H."/>
            <person name="Shih M.-C."/>
        </authorList>
    </citation>
    <scope>NUCLEOTIDE SEQUENCE</scope>
    <source>
        <strain evidence="1">Coll-153</strain>
    </source>
</reference>
<evidence type="ECO:0000313" key="1">
    <source>
        <dbReference type="EMBL" id="KAG7046462.1"/>
    </source>
</evidence>